<name>A0A0C9YGK2_9AGAM</name>
<dbReference type="STRING" id="765257.A0A0C9YGK2"/>
<dbReference type="OrthoDB" id="301415at2759"/>
<dbReference type="EMBL" id="KN833877">
    <property type="protein sequence ID" value="KIK15796.1"/>
    <property type="molecule type" value="Genomic_DNA"/>
</dbReference>
<accession>A0A0C9YGK2</accession>
<evidence type="ECO:0008006" key="3">
    <source>
        <dbReference type="Google" id="ProtNLM"/>
    </source>
</evidence>
<evidence type="ECO:0000313" key="2">
    <source>
        <dbReference type="Proteomes" id="UP000054018"/>
    </source>
</evidence>
<feature type="non-terminal residue" evidence="1">
    <location>
        <position position="145"/>
    </location>
</feature>
<reference evidence="2" key="2">
    <citation type="submission" date="2015-01" db="EMBL/GenBank/DDBJ databases">
        <title>Evolutionary Origins and Diversification of the Mycorrhizal Mutualists.</title>
        <authorList>
            <consortium name="DOE Joint Genome Institute"/>
            <consortium name="Mycorrhizal Genomics Consortium"/>
            <person name="Kohler A."/>
            <person name="Kuo A."/>
            <person name="Nagy L.G."/>
            <person name="Floudas D."/>
            <person name="Copeland A."/>
            <person name="Barry K.W."/>
            <person name="Cichocki N."/>
            <person name="Veneault-Fourrey C."/>
            <person name="LaButti K."/>
            <person name="Lindquist E.A."/>
            <person name="Lipzen A."/>
            <person name="Lundell T."/>
            <person name="Morin E."/>
            <person name="Murat C."/>
            <person name="Riley R."/>
            <person name="Ohm R."/>
            <person name="Sun H."/>
            <person name="Tunlid A."/>
            <person name="Henrissat B."/>
            <person name="Grigoriev I.V."/>
            <person name="Hibbett D.S."/>
            <person name="Martin F."/>
        </authorList>
    </citation>
    <scope>NUCLEOTIDE SEQUENCE [LARGE SCALE GENOMIC DNA]</scope>
    <source>
        <strain evidence="2">441</strain>
    </source>
</reference>
<dbReference type="AlphaFoldDB" id="A0A0C9YGK2"/>
<reference evidence="1 2" key="1">
    <citation type="submission" date="2014-04" db="EMBL/GenBank/DDBJ databases">
        <authorList>
            <consortium name="DOE Joint Genome Institute"/>
            <person name="Kuo A."/>
            <person name="Kohler A."/>
            <person name="Costa M.D."/>
            <person name="Nagy L.G."/>
            <person name="Floudas D."/>
            <person name="Copeland A."/>
            <person name="Barry K.W."/>
            <person name="Cichocki N."/>
            <person name="Veneault-Fourrey C."/>
            <person name="LaButti K."/>
            <person name="Lindquist E.A."/>
            <person name="Lipzen A."/>
            <person name="Lundell T."/>
            <person name="Morin E."/>
            <person name="Murat C."/>
            <person name="Sun H."/>
            <person name="Tunlid A."/>
            <person name="Henrissat B."/>
            <person name="Grigoriev I.V."/>
            <person name="Hibbett D.S."/>
            <person name="Martin F."/>
            <person name="Nordberg H.P."/>
            <person name="Cantor M.N."/>
            <person name="Hua S.X."/>
        </authorList>
    </citation>
    <scope>NUCLEOTIDE SEQUENCE [LARGE SCALE GENOMIC DNA]</scope>
    <source>
        <strain evidence="1 2">441</strain>
    </source>
</reference>
<keyword evidence="2" id="KW-1185">Reference proteome</keyword>
<gene>
    <name evidence="1" type="ORF">PISMIDRAFT_75800</name>
</gene>
<sequence>RYVLAQELPLLFREANILYWASSLLQMTYEYIDYSIRQSCDLSIPAWIANIPRLRFVAAGLALAYSPTFKGSSAISTESVTSAYLLDEKIECGDGKFTKFIHNARCSSLLKPNDDGFTIAEFLVFTQHVQYMKTDGLAYISDYQG</sequence>
<dbReference type="Proteomes" id="UP000054018">
    <property type="component" value="Unassembled WGS sequence"/>
</dbReference>
<organism evidence="1 2">
    <name type="scientific">Pisolithus microcarpus 441</name>
    <dbReference type="NCBI Taxonomy" id="765257"/>
    <lineage>
        <taxon>Eukaryota</taxon>
        <taxon>Fungi</taxon>
        <taxon>Dikarya</taxon>
        <taxon>Basidiomycota</taxon>
        <taxon>Agaricomycotina</taxon>
        <taxon>Agaricomycetes</taxon>
        <taxon>Agaricomycetidae</taxon>
        <taxon>Boletales</taxon>
        <taxon>Sclerodermatineae</taxon>
        <taxon>Pisolithaceae</taxon>
        <taxon>Pisolithus</taxon>
    </lineage>
</organism>
<dbReference type="HOGENOM" id="CLU_073913_3_0_1"/>
<protein>
    <recommendedName>
        <fullName evidence="3">Alpha-type protein kinase domain-containing protein</fullName>
    </recommendedName>
</protein>
<proteinExistence type="predicted"/>
<evidence type="ECO:0000313" key="1">
    <source>
        <dbReference type="EMBL" id="KIK15796.1"/>
    </source>
</evidence>
<feature type="non-terminal residue" evidence="1">
    <location>
        <position position="1"/>
    </location>
</feature>